<evidence type="ECO:0000256" key="4">
    <source>
        <dbReference type="ARBA" id="ARBA00022989"/>
    </source>
</evidence>
<dbReference type="InterPro" id="IPR022781">
    <property type="entry name" value="Flagellar_biosynth_FliO"/>
</dbReference>
<keyword evidence="3 6" id="KW-0812">Transmembrane</keyword>
<feature type="transmembrane region" description="Helical" evidence="6">
    <location>
        <begin position="48"/>
        <end position="70"/>
    </location>
</feature>
<evidence type="ECO:0000256" key="1">
    <source>
        <dbReference type="ARBA" id="ARBA00004236"/>
    </source>
</evidence>
<dbReference type="Pfam" id="PF04347">
    <property type="entry name" value="FliO"/>
    <property type="match status" value="1"/>
</dbReference>
<dbReference type="EMBL" id="RJVP01000004">
    <property type="protein sequence ID" value="ROH85911.1"/>
    <property type="molecule type" value="Genomic_DNA"/>
</dbReference>
<evidence type="ECO:0008006" key="9">
    <source>
        <dbReference type="Google" id="ProtNLM"/>
    </source>
</evidence>
<comment type="caution">
    <text evidence="7">The sequence shown here is derived from an EMBL/GenBank/DDBJ whole genome shotgun (WGS) entry which is preliminary data.</text>
</comment>
<evidence type="ECO:0000256" key="6">
    <source>
        <dbReference type="SAM" id="Phobius"/>
    </source>
</evidence>
<gene>
    <name evidence="7" type="ORF">ED236_09280</name>
</gene>
<evidence type="ECO:0000256" key="2">
    <source>
        <dbReference type="ARBA" id="ARBA00022475"/>
    </source>
</evidence>
<keyword evidence="2" id="KW-1003">Cell membrane</keyword>
<keyword evidence="5 6" id="KW-0472">Membrane</keyword>
<sequence>MSLSRILLPLLLAWGLLTNHASIAEQIASPTGQSQIPFKQAPTPFESHGTRVSIVMLLLLGVAGVLYVLIKKNPKFSTLIPARHGQRVQVVEKVRLNAKATLYVVTFDGEVLLIGQSGDRLVRLSDAKATKPVQRAIDV</sequence>
<evidence type="ECO:0000313" key="7">
    <source>
        <dbReference type="EMBL" id="ROH85911.1"/>
    </source>
</evidence>
<dbReference type="Proteomes" id="UP000275137">
    <property type="component" value="Unassembled WGS sequence"/>
</dbReference>
<proteinExistence type="predicted"/>
<dbReference type="RefSeq" id="WP_123237685.1">
    <property type="nucleotide sequence ID" value="NZ_RJVP01000004.1"/>
</dbReference>
<name>A0A3N0V083_9PROT</name>
<protein>
    <recommendedName>
        <fullName evidence="9">Flagellar protein</fullName>
    </recommendedName>
</protein>
<evidence type="ECO:0000313" key="8">
    <source>
        <dbReference type="Proteomes" id="UP000275137"/>
    </source>
</evidence>
<keyword evidence="4 6" id="KW-1133">Transmembrane helix</keyword>
<organism evidence="7 8">
    <name type="scientific">Pseudomethylobacillus aquaticus</name>
    <dbReference type="NCBI Taxonomy" id="2676064"/>
    <lineage>
        <taxon>Bacteria</taxon>
        <taxon>Pseudomonadati</taxon>
        <taxon>Pseudomonadota</taxon>
        <taxon>Betaproteobacteria</taxon>
        <taxon>Nitrosomonadales</taxon>
        <taxon>Methylophilaceae</taxon>
        <taxon>Pseudomethylobacillus</taxon>
    </lineage>
</organism>
<dbReference type="AlphaFoldDB" id="A0A3N0V083"/>
<comment type="subcellular location">
    <subcellularLocation>
        <location evidence="1">Cell membrane</location>
    </subcellularLocation>
</comment>
<dbReference type="GO" id="GO:0044781">
    <property type="term" value="P:bacterial-type flagellum organization"/>
    <property type="evidence" value="ECO:0007669"/>
    <property type="project" value="InterPro"/>
</dbReference>
<evidence type="ECO:0000256" key="3">
    <source>
        <dbReference type="ARBA" id="ARBA00022692"/>
    </source>
</evidence>
<keyword evidence="8" id="KW-1185">Reference proteome</keyword>
<dbReference type="GO" id="GO:0016020">
    <property type="term" value="C:membrane"/>
    <property type="evidence" value="ECO:0007669"/>
    <property type="project" value="InterPro"/>
</dbReference>
<accession>A0A3N0V083</accession>
<reference evidence="7 8" key="1">
    <citation type="submission" date="2018-10" db="EMBL/GenBank/DDBJ databases">
        <authorList>
            <person name="Chen W.-M."/>
        </authorList>
    </citation>
    <scope>NUCLEOTIDE SEQUENCE [LARGE SCALE GENOMIC DNA]</scope>
    <source>
        <strain evidence="7 8">H-5</strain>
    </source>
</reference>
<evidence type="ECO:0000256" key="5">
    <source>
        <dbReference type="ARBA" id="ARBA00023136"/>
    </source>
</evidence>